<feature type="region of interest" description="Disordered" evidence="1">
    <location>
        <begin position="1"/>
        <end position="38"/>
    </location>
</feature>
<organism evidence="2">
    <name type="scientific">marine metagenome</name>
    <dbReference type="NCBI Taxonomy" id="408172"/>
    <lineage>
        <taxon>unclassified sequences</taxon>
        <taxon>metagenomes</taxon>
        <taxon>ecological metagenomes</taxon>
    </lineage>
</organism>
<evidence type="ECO:0000256" key="1">
    <source>
        <dbReference type="SAM" id="MobiDB-lite"/>
    </source>
</evidence>
<feature type="compositionally biased region" description="Pro residues" evidence="1">
    <location>
        <begin position="17"/>
        <end position="26"/>
    </location>
</feature>
<reference evidence="2" key="1">
    <citation type="submission" date="2018-05" db="EMBL/GenBank/DDBJ databases">
        <authorList>
            <person name="Lanie J.A."/>
            <person name="Ng W.-L."/>
            <person name="Kazmierczak K.M."/>
            <person name="Andrzejewski T.M."/>
            <person name="Davidsen T.M."/>
            <person name="Wayne K.J."/>
            <person name="Tettelin H."/>
            <person name="Glass J.I."/>
            <person name="Rusch D."/>
            <person name="Podicherti R."/>
            <person name="Tsui H.-C.T."/>
            <person name="Winkler M.E."/>
        </authorList>
    </citation>
    <scope>NUCLEOTIDE SEQUENCE</scope>
</reference>
<name>A0A381Y719_9ZZZZ</name>
<dbReference type="EMBL" id="UINC01017437">
    <property type="protein sequence ID" value="SVA72283.1"/>
    <property type="molecule type" value="Genomic_DNA"/>
</dbReference>
<accession>A0A381Y719</accession>
<gene>
    <name evidence="2" type="ORF">METZ01_LOCUS125137</name>
</gene>
<sequence>MTPLHTYPEPVAEVPQRVPPGYPEPPCEGQSVDDSPGPWSLDTCAHALHLEEAPVELQHIVPDDDRVLHHRRDLGDMLCELTHPSDIVISYAVHLCGLGWDSHSRIDQRLQVDVAAIRVAAD</sequence>
<evidence type="ECO:0000313" key="2">
    <source>
        <dbReference type="EMBL" id="SVA72283.1"/>
    </source>
</evidence>
<proteinExistence type="predicted"/>
<dbReference type="AlphaFoldDB" id="A0A381Y719"/>
<protein>
    <submittedName>
        <fullName evidence="2">Uncharacterized protein</fullName>
    </submittedName>
</protein>